<accession>A0A2P2Q6D6</accession>
<dbReference type="AlphaFoldDB" id="A0A2P2Q6D6"/>
<evidence type="ECO:0000313" key="1">
    <source>
        <dbReference type="EMBL" id="MBX62553.1"/>
    </source>
</evidence>
<reference evidence="1" key="1">
    <citation type="submission" date="2018-02" db="EMBL/GenBank/DDBJ databases">
        <title>Rhizophora mucronata_Transcriptome.</title>
        <authorList>
            <person name="Meera S.P."/>
            <person name="Sreeshan A."/>
            <person name="Augustine A."/>
        </authorList>
    </citation>
    <scope>NUCLEOTIDE SEQUENCE</scope>
    <source>
        <tissue evidence="1">Leaf</tissue>
    </source>
</reference>
<proteinExistence type="predicted"/>
<sequence>MQVIITKFQKLCDAPTANLLRCSTDEIPHFKIHEQQV</sequence>
<dbReference type="EMBL" id="GGEC01082069">
    <property type="protein sequence ID" value="MBX62553.1"/>
    <property type="molecule type" value="Transcribed_RNA"/>
</dbReference>
<organism evidence="1">
    <name type="scientific">Rhizophora mucronata</name>
    <name type="common">Asiatic mangrove</name>
    <dbReference type="NCBI Taxonomy" id="61149"/>
    <lineage>
        <taxon>Eukaryota</taxon>
        <taxon>Viridiplantae</taxon>
        <taxon>Streptophyta</taxon>
        <taxon>Embryophyta</taxon>
        <taxon>Tracheophyta</taxon>
        <taxon>Spermatophyta</taxon>
        <taxon>Magnoliopsida</taxon>
        <taxon>eudicotyledons</taxon>
        <taxon>Gunneridae</taxon>
        <taxon>Pentapetalae</taxon>
        <taxon>rosids</taxon>
        <taxon>fabids</taxon>
        <taxon>Malpighiales</taxon>
        <taxon>Rhizophoraceae</taxon>
        <taxon>Rhizophora</taxon>
    </lineage>
</organism>
<protein>
    <submittedName>
        <fullName evidence="1">Uncharacterized protein</fullName>
    </submittedName>
</protein>
<name>A0A2P2Q6D6_RHIMU</name>